<keyword evidence="3 6" id="KW-1133">Transmembrane helix</keyword>
<feature type="domain" description="Major facilitator superfamily (MFS) profile" evidence="7">
    <location>
        <begin position="106"/>
        <end position="576"/>
    </location>
</feature>
<keyword evidence="9" id="KW-1185">Reference proteome</keyword>
<feature type="region of interest" description="Disordered" evidence="5">
    <location>
        <begin position="1"/>
        <end position="53"/>
    </location>
</feature>
<feature type="transmembrane region" description="Helical" evidence="6">
    <location>
        <begin position="456"/>
        <end position="475"/>
    </location>
</feature>
<feature type="transmembrane region" description="Helical" evidence="6">
    <location>
        <begin position="515"/>
        <end position="537"/>
    </location>
</feature>
<feature type="compositionally biased region" description="Low complexity" evidence="5">
    <location>
        <begin position="317"/>
        <end position="328"/>
    </location>
</feature>
<feature type="transmembrane region" description="Helical" evidence="6">
    <location>
        <begin position="140"/>
        <end position="160"/>
    </location>
</feature>
<evidence type="ECO:0000259" key="7">
    <source>
        <dbReference type="PROSITE" id="PS50850"/>
    </source>
</evidence>
<dbReference type="PANTHER" id="PTHR23502">
    <property type="entry name" value="MAJOR FACILITATOR SUPERFAMILY"/>
    <property type="match status" value="1"/>
</dbReference>
<dbReference type="InterPro" id="IPR036259">
    <property type="entry name" value="MFS_trans_sf"/>
</dbReference>
<feature type="compositionally biased region" description="Basic and acidic residues" evidence="5">
    <location>
        <begin position="8"/>
        <end position="20"/>
    </location>
</feature>
<evidence type="ECO:0000313" key="8">
    <source>
        <dbReference type="EMBL" id="KAK5096978.1"/>
    </source>
</evidence>
<evidence type="ECO:0000256" key="1">
    <source>
        <dbReference type="ARBA" id="ARBA00004141"/>
    </source>
</evidence>
<evidence type="ECO:0000256" key="2">
    <source>
        <dbReference type="ARBA" id="ARBA00022692"/>
    </source>
</evidence>
<keyword evidence="4 6" id="KW-0472">Membrane</keyword>
<feature type="transmembrane region" description="Helical" evidence="6">
    <location>
        <begin position="231"/>
        <end position="254"/>
    </location>
</feature>
<feature type="transmembrane region" description="Helical" evidence="6">
    <location>
        <begin position="549"/>
        <end position="571"/>
    </location>
</feature>
<dbReference type="EMBL" id="JAVRRG010000020">
    <property type="protein sequence ID" value="KAK5096978.1"/>
    <property type="molecule type" value="Genomic_DNA"/>
</dbReference>
<evidence type="ECO:0000256" key="4">
    <source>
        <dbReference type="ARBA" id="ARBA00023136"/>
    </source>
</evidence>
<feature type="transmembrane region" description="Helical" evidence="6">
    <location>
        <begin position="260"/>
        <end position="280"/>
    </location>
</feature>
<evidence type="ECO:0000256" key="3">
    <source>
        <dbReference type="ARBA" id="ARBA00022989"/>
    </source>
</evidence>
<feature type="transmembrane region" description="Helical" evidence="6">
    <location>
        <begin position="372"/>
        <end position="397"/>
    </location>
</feature>
<dbReference type="CDD" id="cd17323">
    <property type="entry name" value="MFS_Tpo1_MDR_like"/>
    <property type="match status" value="1"/>
</dbReference>
<feature type="transmembrane region" description="Helical" evidence="6">
    <location>
        <begin position="172"/>
        <end position="191"/>
    </location>
</feature>
<keyword evidence="2 6" id="KW-0812">Transmembrane</keyword>
<accession>A0ABR0KHW1</accession>
<sequence>MSGGGRIDQNEPRTDAKAYQDLDIAAQITEDHEAQMSKPSPGPASPASTTSSTNTGDIEYVYLNFDTDIAVRPVFPDNTVKNYPPCPNLKKYDNPYTWSKTRKNLMTWVSCATNMTAAYSAGAYAAPEAQLTELWGVSRVAYNVGITVFTAGFGIGPMFLAPFSEINGRRPVFIATGILFVAMQLACSLTNSYTGMLVARFFGGLGGSTFSTMVGGILADIWVSSERNTPMVLFTGATLFGTGLGPLVSGFVAQRLLWRWVFYIQVITSGMFVGLITIFFKETRGPILLSRKAKALNTWYDKLESLGAIGMEPPEPTSTSASASATSSHNEKLQAPHPPPHPQRIRYKVLAEEQRASILQMIKLSLTRPAQLLFTEPVVICFSLWISFSWAVLYLQFGAIPLVYATNHAFTLEQTGAVFTAPCVGAILSTILFIHQDKWAVRRFGARFTANPEGRLWFTCAEALLMPIGMFWFGWTCYSDIHWVVPTIALVVVTMGIFSIFLATFNYTADVYQTYASSALAASGVCRNFLGGSFPLVTVQMFRGMGFQAASSLLGAVGIVLSLGPILLIWFGPRIRLKSKVARQFVRSDQV</sequence>
<name>A0ABR0KHW1_9EURO</name>
<dbReference type="PANTHER" id="PTHR23502:SF134">
    <property type="entry name" value="MAJOR FACILITATOR SUPERFAMILY (MFS) PROFILE DOMAIN-CONTAINING PROTEIN-RELATED"/>
    <property type="match status" value="1"/>
</dbReference>
<dbReference type="InterPro" id="IPR020846">
    <property type="entry name" value="MFS_dom"/>
</dbReference>
<organism evidence="8 9">
    <name type="scientific">Lithohypha guttulata</name>
    <dbReference type="NCBI Taxonomy" id="1690604"/>
    <lineage>
        <taxon>Eukaryota</taxon>
        <taxon>Fungi</taxon>
        <taxon>Dikarya</taxon>
        <taxon>Ascomycota</taxon>
        <taxon>Pezizomycotina</taxon>
        <taxon>Eurotiomycetes</taxon>
        <taxon>Chaetothyriomycetidae</taxon>
        <taxon>Chaetothyriales</taxon>
        <taxon>Trichomeriaceae</taxon>
        <taxon>Lithohypha</taxon>
    </lineage>
</organism>
<dbReference type="InterPro" id="IPR011701">
    <property type="entry name" value="MFS"/>
</dbReference>
<feature type="transmembrane region" description="Helical" evidence="6">
    <location>
        <begin position="417"/>
        <end position="435"/>
    </location>
</feature>
<protein>
    <recommendedName>
        <fullName evidence="7">Major facilitator superfamily (MFS) profile domain-containing protein</fullName>
    </recommendedName>
</protein>
<dbReference type="Proteomes" id="UP001345013">
    <property type="component" value="Unassembled WGS sequence"/>
</dbReference>
<dbReference type="PROSITE" id="PS50850">
    <property type="entry name" value="MFS"/>
    <property type="match status" value="1"/>
</dbReference>
<feature type="transmembrane region" description="Helical" evidence="6">
    <location>
        <begin position="197"/>
        <end position="219"/>
    </location>
</feature>
<feature type="transmembrane region" description="Helical" evidence="6">
    <location>
        <begin position="105"/>
        <end position="125"/>
    </location>
</feature>
<evidence type="ECO:0000256" key="5">
    <source>
        <dbReference type="SAM" id="MobiDB-lite"/>
    </source>
</evidence>
<evidence type="ECO:0000313" key="9">
    <source>
        <dbReference type="Proteomes" id="UP001345013"/>
    </source>
</evidence>
<comment type="subcellular location">
    <subcellularLocation>
        <location evidence="1">Membrane</location>
        <topology evidence="1">Multi-pass membrane protein</topology>
    </subcellularLocation>
</comment>
<evidence type="ECO:0000256" key="6">
    <source>
        <dbReference type="SAM" id="Phobius"/>
    </source>
</evidence>
<comment type="caution">
    <text evidence="8">The sequence shown here is derived from an EMBL/GenBank/DDBJ whole genome shotgun (WGS) entry which is preliminary data.</text>
</comment>
<proteinExistence type="predicted"/>
<dbReference type="Gene3D" id="1.20.1250.20">
    <property type="entry name" value="MFS general substrate transporter like domains"/>
    <property type="match status" value="1"/>
</dbReference>
<feature type="transmembrane region" description="Helical" evidence="6">
    <location>
        <begin position="481"/>
        <end position="503"/>
    </location>
</feature>
<dbReference type="Pfam" id="PF07690">
    <property type="entry name" value="MFS_1"/>
    <property type="match status" value="1"/>
</dbReference>
<gene>
    <name evidence="8" type="ORF">LTR24_002419</name>
</gene>
<feature type="region of interest" description="Disordered" evidence="5">
    <location>
        <begin position="311"/>
        <end position="342"/>
    </location>
</feature>
<reference evidence="8 9" key="1">
    <citation type="submission" date="2023-08" db="EMBL/GenBank/DDBJ databases">
        <title>Black Yeasts Isolated from many extreme environments.</title>
        <authorList>
            <person name="Coleine C."/>
            <person name="Stajich J.E."/>
            <person name="Selbmann L."/>
        </authorList>
    </citation>
    <scope>NUCLEOTIDE SEQUENCE [LARGE SCALE GENOMIC DNA]</scope>
    <source>
        <strain evidence="8 9">CCFEE 5885</strain>
    </source>
</reference>
<dbReference type="SUPFAM" id="SSF103473">
    <property type="entry name" value="MFS general substrate transporter"/>
    <property type="match status" value="1"/>
</dbReference>